<feature type="compositionally biased region" description="Basic and acidic residues" evidence="1">
    <location>
        <begin position="1"/>
        <end position="18"/>
    </location>
</feature>
<accession>A0ABT4B1K1</accession>
<proteinExistence type="predicted"/>
<evidence type="ECO:0000313" key="3">
    <source>
        <dbReference type="Proteomes" id="UP001151002"/>
    </source>
</evidence>
<evidence type="ECO:0000256" key="1">
    <source>
        <dbReference type="SAM" id="MobiDB-lite"/>
    </source>
</evidence>
<organism evidence="2 3">
    <name type="scientific">Paractinoplanes pyxinae</name>
    <dbReference type="NCBI Taxonomy" id="2997416"/>
    <lineage>
        <taxon>Bacteria</taxon>
        <taxon>Bacillati</taxon>
        <taxon>Actinomycetota</taxon>
        <taxon>Actinomycetes</taxon>
        <taxon>Micromonosporales</taxon>
        <taxon>Micromonosporaceae</taxon>
        <taxon>Paractinoplanes</taxon>
    </lineage>
</organism>
<dbReference type="EMBL" id="JAPNTZ010000007">
    <property type="protein sequence ID" value="MCY1140356.1"/>
    <property type="molecule type" value="Genomic_DNA"/>
</dbReference>
<feature type="region of interest" description="Disordered" evidence="1">
    <location>
        <begin position="104"/>
        <end position="148"/>
    </location>
</feature>
<gene>
    <name evidence="2" type="ORF">OWR29_20345</name>
</gene>
<keyword evidence="3" id="KW-1185">Reference proteome</keyword>
<comment type="caution">
    <text evidence="2">The sequence shown here is derived from an EMBL/GenBank/DDBJ whole genome shotgun (WGS) entry which is preliminary data.</text>
</comment>
<name>A0ABT4B1K1_9ACTN</name>
<evidence type="ECO:0000313" key="2">
    <source>
        <dbReference type="EMBL" id="MCY1140356.1"/>
    </source>
</evidence>
<protein>
    <submittedName>
        <fullName evidence="2">Uncharacterized protein</fullName>
    </submittedName>
</protein>
<dbReference type="Proteomes" id="UP001151002">
    <property type="component" value="Unassembled WGS sequence"/>
</dbReference>
<feature type="compositionally biased region" description="Low complexity" evidence="1">
    <location>
        <begin position="104"/>
        <end position="117"/>
    </location>
</feature>
<sequence length="148" mass="15974">MAFPPDERIHRQPDDPARRGPARRRQVGLRGSGQHEAARPRVIVHRPFDGAQNLGRQLPLVDQDRFGEPAKCGVGVSTDHGSLRGNIEPQNRTGVTARCRRLAAGAGADDEGSGMSSHDGGEFRVEQSADVSAQHDSNPDLAHMQITS</sequence>
<feature type="region of interest" description="Disordered" evidence="1">
    <location>
        <begin position="72"/>
        <end position="92"/>
    </location>
</feature>
<reference evidence="2" key="1">
    <citation type="submission" date="2022-11" db="EMBL/GenBank/DDBJ databases">
        <authorList>
            <person name="Somphong A."/>
            <person name="Phongsopitanun W."/>
        </authorList>
    </citation>
    <scope>NUCLEOTIDE SEQUENCE</scope>
    <source>
        <strain evidence="2">Pm04-4</strain>
    </source>
</reference>
<feature type="region of interest" description="Disordered" evidence="1">
    <location>
        <begin position="1"/>
        <end position="41"/>
    </location>
</feature>